<name>A0ABW5B0M1_9FLAO</name>
<dbReference type="InterPro" id="IPR058238">
    <property type="entry name" value="Lant_leader_dom"/>
</dbReference>
<dbReference type="EMBL" id="JBHUHY010000013">
    <property type="protein sequence ID" value="MFD2187691.1"/>
    <property type="molecule type" value="Genomic_DNA"/>
</dbReference>
<evidence type="ECO:0000313" key="2">
    <source>
        <dbReference type="Proteomes" id="UP001597344"/>
    </source>
</evidence>
<keyword evidence="2" id="KW-1185">Reference proteome</keyword>
<sequence length="52" mass="5648">MKTKAKKLKLNKIAVARLTDEELTTIKGNGDGERSYPGDPICPGMLLIPHAL</sequence>
<evidence type="ECO:0000313" key="1">
    <source>
        <dbReference type="EMBL" id="MFD2187691.1"/>
    </source>
</evidence>
<gene>
    <name evidence="1" type="ORF">ACFSJT_12890</name>
</gene>
<organism evidence="1 2">
    <name type="scientific">Aquimarina celericrescens</name>
    <dbReference type="NCBI Taxonomy" id="1964542"/>
    <lineage>
        <taxon>Bacteria</taxon>
        <taxon>Pseudomonadati</taxon>
        <taxon>Bacteroidota</taxon>
        <taxon>Flavobacteriia</taxon>
        <taxon>Flavobacteriales</taxon>
        <taxon>Flavobacteriaceae</taxon>
        <taxon>Aquimarina</taxon>
    </lineage>
</organism>
<proteinExistence type="predicted"/>
<comment type="caution">
    <text evidence="1">The sequence shown here is derived from an EMBL/GenBank/DDBJ whole genome shotgun (WGS) entry which is preliminary data.</text>
</comment>
<reference evidence="2" key="1">
    <citation type="journal article" date="2019" name="Int. J. Syst. Evol. Microbiol.">
        <title>The Global Catalogue of Microorganisms (GCM) 10K type strain sequencing project: providing services to taxonomists for standard genome sequencing and annotation.</title>
        <authorList>
            <consortium name="The Broad Institute Genomics Platform"/>
            <consortium name="The Broad Institute Genome Sequencing Center for Infectious Disease"/>
            <person name="Wu L."/>
            <person name="Ma J."/>
        </authorList>
    </citation>
    <scope>NUCLEOTIDE SEQUENCE [LARGE SCALE GENOMIC DNA]</scope>
    <source>
        <strain evidence="2">DT92</strain>
    </source>
</reference>
<dbReference type="RefSeq" id="WP_378320697.1">
    <property type="nucleotide sequence ID" value="NZ_JBHUHY010000013.1"/>
</dbReference>
<accession>A0ABW5B0M1</accession>
<protein>
    <submittedName>
        <fullName evidence="1">Class I lanthipeptide</fullName>
    </submittedName>
</protein>
<dbReference type="NCBIfam" id="NF038153">
    <property type="entry name" value="lant_leader_L1a"/>
    <property type="match status" value="1"/>
</dbReference>
<dbReference type="Proteomes" id="UP001597344">
    <property type="component" value="Unassembled WGS sequence"/>
</dbReference>